<dbReference type="EMBL" id="MTQA01000089">
    <property type="protein sequence ID" value="PNP79701.1"/>
    <property type="molecule type" value="Genomic_DNA"/>
</dbReference>
<proteinExistence type="predicted"/>
<protein>
    <submittedName>
        <fullName evidence="1">Uncharacterized protein</fullName>
    </submittedName>
</protein>
<dbReference type="Proteomes" id="UP000236664">
    <property type="component" value="Unassembled WGS sequence"/>
</dbReference>
<evidence type="ECO:0000313" key="1">
    <source>
        <dbReference type="EMBL" id="PNP79701.1"/>
    </source>
</evidence>
<organism evidence="1 2">
    <name type="scientific">Gibberella nygamai</name>
    <name type="common">Bean root rot disease fungus</name>
    <name type="synonym">Fusarium nygamai</name>
    <dbReference type="NCBI Taxonomy" id="42673"/>
    <lineage>
        <taxon>Eukaryota</taxon>
        <taxon>Fungi</taxon>
        <taxon>Dikarya</taxon>
        <taxon>Ascomycota</taxon>
        <taxon>Pezizomycotina</taxon>
        <taxon>Sordariomycetes</taxon>
        <taxon>Hypocreomycetidae</taxon>
        <taxon>Hypocreales</taxon>
        <taxon>Nectriaceae</taxon>
        <taxon>Fusarium</taxon>
        <taxon>Fusarium fujikuroi species complex</taxon>
    </lineage>
</organism>
<reference evidence="1 2" key="1">
    <citation type="submission" date="2017-06" db="EMBL/GenBank/DDBJ databases">
        <title>Genome of Fusarium nygamai isolate CS10214.</title>
        <authorList>
            <person name="Gardiner D.M."/>
            <person name="Obanor F."/>
            <person name="Kazan K."/>
        </authorList>
    </citation>
    <scope>NUCLEOTIDE SEQUENCE [LARGE SCALE GENOMIC DNA]</scope>
    <source>
        <strain evidence="1 2">CS10214</strain>
    </source>
</reference>
<gene>
    <name evidence="1" type="ORF">FNYG_07047</name>
</gene>
<accession>A0A2K0WBT0</accession>
<dbReference type="OrthoDB" id="5099051at2759"/>
<evidence type="ECO:0000313" key="2">
    <source>
        <dbReference type="Proteomes" id="UP000236664"/>
    </source>
</evidence>
<keyword evidence="2" id="KW-1185">Reference proteome</keyword>
<name>A0A2K0WBT0_GIBNY</name>
<comment type="caution">
    <text evidence="1">The sequence shown here is derived from an EMBL/GenBank/DDBJ whole genome shotgun (WGS) entry which is preliminary data.</text>
</comment>
<dbReference type="AlphaFoldDB" id="A0A2K0WBT0"/>
<sequence>MHFKFGIRDGVKPVSFMDLIVPVDQILDEVILNSVNTDDIKSLAPLRATDDIDLSELANNAKGSDLLGAKLKDVDLSSPVNLIHLVDKKVRHLRIDVDWSKLFAIDNLEFKRNFKEETFDRSWPGILANLQQLMNPYADYLIDTRFSYQHLTYKNVGEIDPNEQPDHPNKALTYFMGAEHRTAALLAGAAEEQEMIDSRALALLDIPVLAVVWPDIFSSWEPKDNDLEVHDIFFTIFHITSR</sequence>